<comment type="caution">
    <text evidence="2">The sequence shown here is derived from an EMBL/GenBank/DDBJ whole genome shotgun (WGS) entry which is preliminary data.</text>
</comment>
<proteinExistence type="predicted"/>
<sequence>MTELDRHPHIFNFPVKITSENTLYQYTNATRMLRCLKLIIAFVFGLAVLMIYQAASGKTEKIGFWLMLAVLGVILLPMGYFIIKAMKGK</sequence>
<protein>
    <submittedName>
        <fullName evidence="2">Uncharacterized protein</fullName>
    </submittedName>
</protein>
<dbReference type="Proteomes" id="UP000808337">
    <property type="component" value="Unassembled WGS sequence"/>
</dbReference>
<name>A0A9D7SWF4_9BACT</name>
<gene>
    <name evidence="2" type="ORF">IPP15_06905</name>
</gene>
<evidence type="ECO:0000313" key="2">
    <source>
        <dbReference type="EMBL" id="MBK9982144.1"/>
    </source>
</evidence>
<dbReference type="AlphaFoldDB" id="A0A9D7SWF4"/>
<feature type="transmembrane region" description="Helical" evidence="1">
    <location>
        <begin position="35"/>
        <end position="56"/>
    </location>
</feature>
<accession>A0A9D7SWF4</accession>
<keyword evidence="1" id="KW-0472">Membrane</keyword>
<dbReference type="EMBL" id="JADKGY010000002">
    <property type="protein sequence ID" value="MBK9982144.1"/>
    <property type="molecule type" value="Genomic_DNA"/>
</dbReference>
<reference evidence="2 3" key="1">
    <citation type="submission" date="2020-10" db="EMBL/GenBank/DDBJ databases">
        <title>Connecting structure to function with the recovery of over 1000 high-quality activated sludge metagenome-assembled genomes encoding full-length rRNA genes using long-read sequencing.</title>
        <authorList>
            <person name="Singleton C.M."/>
            <person name="Petriglieri F."/>
            <person name="Kristensen J.M."/>
            <person name="Kirkegaard R.H."/>
            <person name="Michaelsen T.Y."/>
            <person name="Andersen M.H."/>
            <person name="Karst S.M."/>
            <person name="Dueholm M.S."/>
            <person name="Nielsen P.H."/>
            <person name="Albertsen M."/>
        </authorList>
    </citation>
    <scope>NUCLEOTIDE SEQUENCE [LARGE SCALE GENOMIC DNA]</scope>
    <source>
        <strain evidence="2">Ribe_18-Q3-R11-54_MAXAC.273</strain>
    </source>
</reference>
<evidence type="ECO:0000256" key="1">
    <source>
        <dbReference type="SAM" id="Phobius"/>
    </source>
</evidence>
<keyword evidence="1" id="KW-0812">Transmembrane</keyword>
<keyword evidence="1" id="KW-1133">Transmembrane helix</keyword>
<feature type="transmembrane region" description="Helical" evidence="1">
    <location>
        <begin position="62"/>
        <end position="83"/>
    </location>
</feature>
<organism evidence="2 3">
    <name type="scientific">Candidatus Opimibacter skivensis</name>
    <dbReference type="NCBI Taxonomy" id="2982028"/>
    <lineage>
        <taxon>Bacteria</taxon>
        <taxon>Pseudomonadati</taxon>
        <taxon>Bacteroidota</taxon>
        <taxon>Saprospiria</taxon>
        <taxon>Saprospirales</taxon>
        <taxon>Saprospiraceae</taxon>
        <taxon>Candidatus Opimibacter</taxon>
    </lineage>
</organism>
<evidence type="ECO:0000313" key="3">
    <source>
        <dbReference type="Proteomes" id="UP000808337"/>
    </source>
</evidence>